<comment type="caution">
    <text evidence="1">The sequence shown here is derived from an EMBL/GenBank/DDBJ whole genome shotgun (WGS) entry which is preliminary data.</text>
</comment>
<sequence length="146" mass="15918">MRFLVVDFPGVPSMNRRWLQRVYTALHANVHGYQTPGIHQGGLQQSGDPPVVDSCSVPLVVANNEAAAVGVNTKSDTARSSPSLSLCFSLYRHCNYLSIPFHETGSTPGQRCVRIRRAQEVVGIKTGTSHNYLCLFVLAVSHILGN</sequence>
<accession>A0A2T7PZ91</accession>
<name>A0A2T7PZ91_POMCA</name>
<dbReference type="EMBL" id="PZQS01000001">
    <property type="protein sequence ID" value="PVD38728.1"/>
    <property type="molecule type" value="Genomic_DNA"/>
</dbReference>
<evidence type="ECO:0000313" key="2">
    <source>
        <dbReference type="Proteomes" id="UP000245119"/>
    </source>
</evidence>
<organism evidence="1 2">
    <name type="scientific">Pomacea canaliculata</name>
    <name type="common">Golden apple snail</name>
    <dbReference type="NCBI Taxonomy" id="400727"/>
    <lineage>
        <taxon>Eukaryota</taxon>
        <taxon>Metazoa</taxon>
        <taxon>Spiralia</taxon>
        <taxon>Lophotrochozoa</taxon>
        <taxon>Mollusca</taxon>
        <taxon>Gastropoda</taxon>
        <taxon>Caenogastropoda</taxon>
        <taxon>Architaenioglossa</taxon>
        <taxon>Ampullarioidea</taxon>
        <taxon>Ampullariidae</taxon>
        <taxon>Pomacea</taxon>
    </lineage>
</organism>
<keyword evidence="2" id="KW-1185">Reference proteome</keyword>
<gene>
    <name evidence="1" type="ORF">C0Q70_01350</name>
</gene>
<evidence type="ECO:0000313" key="1">
    <source>
        <dbReference type="EMBL" id="PVD38728.1"/>
    </source>
</evidence>
<proteinExistence type="predicted"/>
<reference evidence="1 2" key="1">
    <citation type="submission" date="2018-04" db="EMBL/GenBank/DDBJ databases">
        <title>The genome of golden apple snail Pomacea canaliculata provides insight into stress tolerance and invasive adaptation.</title>
        <authorList>
            <person name="Liu C."/>
            <person name="Liu B."/>
            <person name="Ren Y."/>
            <person name="Zhang Y."/>
            <person name="Wang H."/>
            <person name="Li S."/>
            <person name="Jiang F."/>
            <person name="Yin L."/>
            <person name="Zhang G."/>
            <person name="Qian W."/>
            <person name="Fan W."/>
        </authorList>
    </citation>
    <scope>NUCLEOTIDE SEQUENCE [LARGE SCALE GENOMIC DNA]</scope>
    <source>
        <strain evidence="1">SZHN2017</strain>
        <tissue evidence="1">Muscle</tissue>
    </source>
</reference>
<protein>
    <submittedName>
        <fullName evidence="1">Uncharacterized protein</fullName>
    </submittedName>
</protein>
<dbReference type="Proteomes" id="UP000245119">
    <property type="component" value="Linkage Group LG1"/>
</dbReference>
<dbReference type="AlphaFoldDB" id="A0A2T7PZ91"/>